<name>A0A645HFS4_9ZZZZ</name>
<dbReference type="HAMAP" id="MF_01416">
    <property type="entry name" value="ATP_synth_delta_bact"/>
    <property type="match status" value="1"/>
</dbReference>
<evidence type="ECO:0000256" key="5">
    <source>
        <dbReference type="ARBA" id="ARBA00023136"/>
    </source>
</evidence>
<keyword evidence="4" id="KW-0406">Ion transport</keyword>
<dbReference type="InterPro" id="IPR000711">
    <property type="entry name" value="ATPase_OSCP/dsu"/>
</dbReference>
<dbReference type="PRINTS" id="PR00125">
    <property type="entry name" value="ATPASEDELTA"/>
</dbReference>
<evidence type="ECO:0000256" key="4">
    <source>
        <dbReference type="ARBA" id="ARBA00023065"/>
    </source>
</evidence>
<keyword evidence="2" id="KW-0813">Transport</keyword>
<accession>A0A645HFS4</accession>
<dbReference type="EMBL" id="VSSQ01092790">
    <property type="protein sequence ID" value="MPN37885.1"/>
    <property type="molecule type" value="Genomic_DNA"/>
</dbReference>
<keyword evidence="3" id="KW-0375">Hydrogen ion transport</keyword>
<dbReference type="Gene3D" id="1.10.520.20">
    <property type="entry name" value="N-terminal domain of the delta subunit of the F1F0-ATP synthase"/>
    <property type="match status" value="1"/>
</dbReference>
<dbReference type="AlphaFoldDB" id="A0A645HFS4"/>
<protein>
    <submittedName>
        <fullName evidence="7">ATP synthase subunit delta, sodium ion specific</fullName>
    </submittedName>
</protein>
<evidence type="ECO:0000256" key="1">
    <source>
        <dbReference type="ARBA" id="ARBA00004370"/>
    </source>
</evidence>
<keyword evidence="5" id="KW-0472">Membrane</keyword>
<dbReference type="GO" id="GO:0016020">
    <property type="term" value="C:membrane"/>
    <property type="evidence" value="ECO:0007669"/>
    <property type="project" value="UniProtKB-SubCell"/>
</dbReference>
<organism evidence="7">
    <name type="scientific">bioreactor metagenome</name>
    <dbReference type="NCBI Taxonomy" id="1076179"/>
    <lineage>
        <taxon>unclassified sequences</taxon>
        <taxon>metagenomes</taxon>
        <taxon>ecological metagenomes</taxon>
    </lineage>
</organism>
<gene>
    <name evidence="7" type="primary">atpH_40</name>
    <name evidence="7" type="ORF">SDC9_185406</name>
</gene>
<evidence type="ECO:0000256" key="3">
    <source>
        <dbReference type="ARBA" id="ARBA00022781"/>
    </source>
</evidence>
<comment type="subcellular location">
    <subcellularLocation>
        <location evidence="1">Membrane</location>
    </subcellularLocation>
</comment>
<dbReference type="NCBIfam" id="TIGR01145">
    <property type="entry name" value="ATP_synt_delta"/>
    <property type="match status" value="1"/>
</dbReference>
<proteinExistence type="inferred from homology"/>
<evidence type="ECO:0000313" key="7">
    <source>
        <dbReference type="EMBL" id="MPN37885.1"/>
    </source>
</evidence>
<evidence type="ECO:0000256" key="6">
    <source>
        <dbReference type="ARBA" id="ARBA00023310"/>
    </source>
</evidence>
<dbReference type="Pfam" id="PF00213">
    <property type="entry name" value="OSCP"/>
    <property type="match status" value="1"/>
</dbReference>
<dbReference type="InterPro" id="IPR026015">
    <property type="entry name" value="ATP_synth_OSCP/delta_N_sf"/>
</dbReference>
<keyword evidence="6" id="KW-0066">ATP synthesis</keyword>
<dbReference type="GO" id="GO:0046933">
    <property type="term" value="F:proton-transporting ATP synthase activity, rotational mechanism"/>
    <property type="evidence" value="ECO:0007669"/>
    <property type="project" value="InterPro"/>
</dbReference>
<evidence type="ECO:0000256" key="2">
    <source>
        <dbReference type="ARBA" id="ARBA00022448"/>
    </source>
</evidence>
<reference evidence="7" key="1">
    <citation type="submission" date="2019-08" db="EMBL/GenBank/DDBJ databases">
        <authorList>
            <person name="Kucharzyk K."/>
            <person name="Murdoch R.W."/>
            <person name="Higgins S."/>
            <person name="Loffler F."/>
        </authorList>
    </citation>
    <scope>NUCLEOTIDE SEQUENCE</scope>
</reference>
<dbReference type="SUPFAM" id="SSF47928">
    <property type="entry name" value="N-terminal domain of the delta subunit of the F1F0-ATP synthase"/>
    <property type="match status" value="1"/>
</dbReference>
<comment type="caution">
    <text evidence="7">The sequence shown here is derived from an EMBL/GenBank/DDBJ whole genome shotgun (WGS) entry which is preliminary data.</text>
</comment>
<dbReference type="PANTHER" id="PTHR11910">
    <property type="entry name" value="ATP SYNTHASE DELTA CHAIN"/>
    <property type="match status" value="1"/>
</dbReference>
<dbReference type="NCBIfam" id="NF009964">
    <property type="entry name" value="PRK13429.1-3"/>
    <property type="match status" value="1"/>
</dbReference>
<sequence>MLNHALERGTEDAVYNSIQRLSQSFHEVPELESVLLSPATRTREKLSLLITASGSDFPVEFSSFLKLILTKEREGLLKSICQIYKELHNRHHNITICELVTPIPVSHEIEEKIRRIVTYRTRGPVIINKSVDPDIIGGFVFEIGDYRLDSTVRTQLESIKRKLTESEYQ</sequence>